<accession>A0A8C4TQR6</accession>
<sequence>MPATAWGCAPSALPSRKPSPRGTPASRPWPSPGKGVPRAGTARDGKGGGSGEPPRAPKGQLLLQQQWEWEAGFCLLFWRTWGGNLVWLCIYWCMKVFCRCPPSSPTTRLSSVPFSFGSDMGDHFIVPCGACRQVMREFGTDWDVYLTKADGTYIVKRLEELLPLSFGPEDLKKV</sequence>
<dbReference type="OrthoDB" id="414540at2759"/>
<dbReference type="PANTHER" id="PTHR11644:SF2">
    <property type="entry name" value="CYTIDINE DEAMINASE"/>
    <property type="match status" value="1"/>
</dbReference>
<feature type="region of interest" description="Disordered" evidence="2">
    <location>
        <begin position="1"/>
        <end position="57"/>
    </location>
</feature>
<dbReference type="SUPFAM" id="SSF53927">
    <property type="entry name" value="Cytidine deaminase-like"/>
    <property type="match status" value="1"/>
</dbReference>
<dbReference type="InterPro" id="IPR050202">
    <property type="entry name" value="Cyt/Deoxycyt_deaminase"/>
</dbReference>
<keyword evidence="4" id="KW-1185">Reference proteome</keyword>
<dbReference type="GO" id="GO:0005829">
    <property type="term" value="C:cytosol"/>
    <property type="evidence" value="ECO:0007669"/>
    <property type="project" value="TreeGrafter"/>
</dbReference>
<reference evidence="3" key="2">
    <citation type="submission" date="2025-09" db="UniProtKB">
        <authorList>
            <consortium name="Ensembl"/>
        </authorList>
    </citation>
    <scope>IDENTIFICATION</scope>
</reference>
<proteinExistence type="inferred from homology"/>
<dbReference type="Proteomes" id="UP000694562">
    <property type="component" value="Unplaced"/>
</dbReference>
<protein>
    <submittedName>
        <fullName evidence="3">Cytidine deaminase</fullName>
    </submittedName>
</protein>
<dbReference type="AlphaFoldDB" id="A0A8C4TQR6"/>
<name>A0A8C4TQR6_FALTI</name>
<dbReference type="CDD" id="cd01283">
    <property type="entry name" value="cytidine_deaminase"/>
    <property type="match status" value="1"/>
</dbReference>
<dbReference type="Ensembl" id="ENSFTIT00000000014.1">
    <property type="protein sequence ID" value="ENSFTIP00000000014.1"/>
    <property type="gene ID" value="ENSFTIG00000000013.1"/>
</dbReference>
<reference evidence="3" key="1">
    <citation type="submission" date="2025-08" db="UniProtKB">
        <authorList>
            <consortium name="Ensembl"/>
        </authorList>
    </citation>
    <scope>IDENTIFICATION</scope>
</reference>
<dbReference type="InterPro" id="IPR016193">
    <property type="entry name" value="Cytidine_deaminase-like"/>
</dbReference>
<evidence type="ECO:0000256" key="2">
    <source>
        <dbReference type="SAM" id="MobiDB-lite"/>
    </source>
</evidence>
<dbReference type="GO" id="GO:0008270">
    <property type="term" value="F:zinc ion binding"/>
    <property type="evidence" value="ECO:0007669"/>
    <property type="project" value="TreeGrafter"/>
</dbReference>
<comment type="similarity">
    <text evidence="1">Belongs to the cytidine and deoxycytidylate deaminase family.</text>
</comment>
<evidence type="ECO:0000256" key="1">
    <source>
        <dbReference type="ARBA" id="ARBA00006576"/>
    </source>
</evidence>
<evidence type="ECO:0000313" key="3">
    <source>
        <dbReference type="Ensembl" id="ENSFTIP00000000014.1"/>
    </source>
</evidence>
<dbReference type="PANTHER" id="PTHR11644">
    <property type="entry name" value="CYTIDINE DEAMINASE"/>
    <property type="match status" value="1"/>
</dbReference>
<organism evidence="3 4">
    <name type="scientific">Falco tinnunculus</name>
    <name type="common">Common kestrel</name>
    <dbReference type="NCBI Taxonomy" id="100819"/>
    <lineage>
        <taxon>Eukaryota</taxon>
        <taxon>Metazoa</taxon>
        <taxon>Chordata</taxon>
        <taxon>Craniata</taxon>
        <taxon>Vertebrata</taxon>
        <taxon>Euteleostomi</taxon>
        <taxon>Archelosauria</taxon>
        <taxon>Archosauria</taxon>
        <taxon>Dinosauria</taxon>
        <taxon>Saurischia</taxon>
        <taxon>Theropoda</taxon>
        <taxon>Coelurosauria</taxon>
        <taxon>Aves</taxon>
        <taxon>Neognathae</taxon>
        <taxon>Neoaves</taxon>
        <taxon>Telluraves</taxon>
        <taxon>Australaves</taxon>
        <taxon>Falconiformes</taxon>
        <taxon>Falconidae</taxon>
        <taxon>Falco</taxon>
    </lineage>
</organism>
<dbReference type="Gene3D" id="3.40.140.10">
    <property type="entry name" value="Cytidine Deaminase, domain 2"/>
    <property type="match status" value="1"/>
</dbReference>
<evidence type="ECO:0000313" key="4">
    <source>
        <dbReference type="Proteomes" id="UP000694562"/>
    </source>
</evidence>
<dbReference type="GO" id="GO:0004126">
    <property type="term" value="F:cytidine deaminase activity"/>
    <property type="evidence" value="ECO:0007669"/>
    <property type="project" value="TreeGrafter"/>
</dbReference>